<dbReference type="Gene3D" id="1.10.3730.10">
    <property type="entry name" value="ProC C-terminal domain-like"/>
    <property type="match status" value="1"/>
</dbReference>
<dbReference type="STRING" id="142842.SAMN02745118_00097"/>
<dbReference type="Gene3D" id="3.40.50.720">
    <property type="entry name" value="NAD(P)-binding Rossmann-like Domain"/>
    <property type="match status" value="1"/>
</dbReference>
<feature type="binding site" evidence="11">
    <location>
        <position position="58"/>
    </location>
    <ligand>
        <name>NADPH</name>
        <dbReference type="ChEBI" id="CHEBI:57783"/>
    </ligand>
</feature>
<keyword evidence="3 9" id="KW-0963">Cytoplasm</keyword>
<dbReference type="PANTHER" id="PTHR11645">
    <property type="entry name" value="PYRROLINE-5-CARBOXYLATE REDUCTASE"/>
    <property type="match status" value="1"/>
</dbReference>
<evidence type="ECO:0000256" key="7">
    <source>
        <dbReference type="ARBA" id="ARBA00023002"/>
    </source>
</evidence>
<dbReference type="Pfam" id="PF03807">
    <property type="entry name" value="F420_oxidored"/>
    <property type="match status" value="1"/>
</dbReference>
<dbReference type="InterPro" id="IPR000304">
    <property type="entry name" value="Pyrroline-COOH_reductase"/>
</dbReference>
<dbReference type="SUPFAM" id="SSF51735">
    <property type="entry name" value="NAD(P)-binding Rossmann-fold domains"/>
    <property type="match status" value="1"/>
</dbReference>
<dbReference type="RefSeq" id="WP_078808634.1">
    <property type="nucleotide sequence ID" value="NZ_FUWM01000003.1"/>
</dbReference>
<dbReference type="UniPathway" id="UPA00098">
    <property type="reaction ID" value="UER00361"/>
</dbReference>
<evidence type="ECO:0000256" key="6">
    <source>
        <dbReference type="ARBA" id="ARBA00022857"/>
    </source>
</evidence>
<evidence type="ECO:0000256" key="1">
    <source>
        <dbReference type="ARBA" id="ARBA00004496"/>
    </source>
</evidence>
<name>A0A1T4JKF3_9FIRM</name>
<dbReference type="Pfam" id="PF14748">
    <property type="entry name" value="P5CR_dimer"/>
    <property type="match status" value="1"/>
</dbReference>
<evidence type="ECO:0000256" key="8">
    <source>
        <dbReference type="ARBA" id="ARBA00058118"/>
    </source>
</evidence>
<dbReference type="EMBL" id="FUWM01000003">
    <property type="protein sequence ID" value="SJZ30655.1"/>
    <property type="molecule type" value="Genomic_DNA"/>
</dbReference>
<comment type="catalytic activity">
    <reaction evidence="9 12">
        <text>L-proline + NADP(+) = (S)-1-pyrroline-5-carboxylate + NADPH + 2 H(+)</text>
        <dbReference type="Rhea" id="RHEA:14109"/>
        <dbReference type="ChEBI" id="CHEBI:15378"/>
        <dbReference type="ChEBI" id="CHEBI:17388"/>
        <dbReference type="ChEBI" id="CHEBI:57783"/>
        <dbReference type="ChEBI" id="CHEBI:58349"/>
        <dbReference type="ChEBI" id="CHEBI:60039"/>
        <dbReference type="EC" id="1.5.1.2"/>
    </reaction>
</comment>
<feature type="binding site" evidence="11">
    <location>
        <begin position="9"/>
        <end position="14"/>
    </location>
    <ligand>
        <name>NADP(+)</name>
        <dbReference type="ChEBI" id="CHEBI:58349"/>
    </ligand>
</feature>
<dbReference type="FunFam" id="3.40.50.720:FF:000190">
    <property type="entry name" value="Pyrroline-5-carboxylate reductase"/>
    <property type="match status" value="1"/>
</dbReference>
<dbReference type="EC" id="1.5.1.2" evidence="9 10"/>
<evidence type="ECO:0000256" key="12">
    <source>
        <dbReference type="RuleBase" id="RU003903"/>
    </source>
</evidence>
<feature type="binding site" evidence="11">
    <location>
        <begin position="71"/>
        <end position="74"/>
    </location>
    <ligand>
        <name>NADP(+)</name>
        <dbReference type="ChEBI" id="CHEBI:58349"/>
    </ligand>
</feature>
<keyword evidence="5 9" id="KW-0641">Proline biosynthesis</keyword>
<comment type="similarity">
    <text evidence="2 9 12">Belongs to the pyrroline-5-carboxylate reductase family.</text>
</comment>
<dbReference type="Proteomes" id="UP000190625">
    <property type="component" value="Unassembled WGS sequence"/>
</dbReference>
<dbReference type="InterPro" id="IPR036291">
    <property type="entry name" value="NAD(P)-bd_dom_sf"/>
</dbReference>
<dbReference type="SUPFAM" id="SSF48179">
    <property type="entry name" value="6-phosphogluconate dehydrogenase C-terminal domain-like"/>
    <property type="match status" value="1"/>
</dbReference>
<evidence type="ECO:0000256" key="2">
    <source>
        <dbReference type="ARBA" id="ARBA00005525"/>
    </source>
</evidence>
<dbReference type="OrthoDB" id="9805754at2"/>
<sequence length="267" mass="28039">MSEYKLGFIGAGSMAEALISGLIDSGKASSKQIIASDITEERRELIEMEYGIKTISDNQEVVAKSDYVILAVKPQVIGGVLEELNGSFTKDQKVFSIAAGVSTAKIEEIIGVNISVVRIMPNTPALVKEGAIAYSLGSYASQELGEEVEELLNPIGTVVQVKEKLMDVVTGLSGSGPAYVLLVLEALVAGGIKMGLSQKKAKDLAIQTLIGTAKLAAESDQHLAALKDQVTSPAGTTAEGLYKLEEAGLRAGLMEAVIAATERSKEL</sequence>
<dbReference type="InterPro" id="IPR008927">
    <property type="entry name" value="6-PGluconate_DH-like_C_sf"/>
</dbReference>
<gene>
    <name evidence="9" type="primary">proC</name>
    <name evidence="15" type="ORF">SAMN02745118_00097</name>
</gene>
<dbReference type="PANTHER" id="PTHR11645:SF0">
    <property type="entry name" value="PYRROLINE-5-CARBOXYLATE REDUCTASE 3"/>
    <property type="match status" value="1"/>
</dbReference>
<evidence type="ECO:0000256" key="10">
    <source>
        <dbReference type="NCBIfam" id="TIGR00112"/>
    </source>
</evidence>
<keyword evidence="7 9" id="KW-0560">Oxidoreductase</keyword>
<evidence type="ECO:0000313" key="16">
    <source>
        <dbReference type="Proteomes" id="UP000190625"/>
    </source>
</evidence>
<proteinExistence type="inferred from homology"/>
<evidence type="ECO:0000256" key="5">
    <source>
        <dbReference type="ARBA" id="ARBA00022650"/>
    </source>
</evidence>
<comment type="pathway">
    <text evidence="9 12">Amino-acid biosynthesis; L-proline biosynthesis; L-proline from L-glutamate 5-semialdehyde: step 1/1.</text>
</comment>
<dbReference type="GO" id="GO:0055129">
    <property type="term" value="P:L-proline biosynthetic process"/>
    <property type="evidence" value="ECO:0007669"/>
    <property type="project" value="UniProtKB-UniRule"/>
</dbReference>
<dbReference type="GO" id="GO:0004735">
    <property type="term" value="F:pyrroline-5-carboxylate reductase activity"/>
    <property type="evidence" value="ECO:0007669"/>
    <property type="project" value="UniProtKB-UniRule"/>
</dbReference>
<keyword evidence="6 9" id="KW-0521">NADP</keyword>
<dbReference type="FunFam" id="1.10.3730.10:FF:000001">
    <property type="entry name" value="Pyrroline-5-carboxylate reductase"/>
    <property type="match status" value="1"/>
</dbReference>
<dbReference type="NCBIfam" id="TIGR00112">
    <property type="entry name" value="proC"/>
    <property type="match status" value="1"/>
</dbReference>
<dbReference type="InterPro" id="IPR029036">
    <property type="entry name" value="P5CR_dimer"/>
</dbReference>
<organism evidence="15 16">
    <name type="scientific">Selenihalanaerobacter shriftii</name>
    <dbReference type="NCBI Taxonomy" id="142842"/>
    <lineage>
        <taxon>Bacteria</taxon>
        <taxon>Bacillati</taxon>
        <taxon>Bacillota</taxon>
        <taxon>Clostridia</taxon>
        <taxon>Halanaerobiales</taxon>
        <taxon>Halobacteroidaceae</taxon>
        <taxon>Selenihalanaerobacter</taxon>
    </lineage>
</organism>
<feature type="domain" description="Pyrroline-5-carboxylate reductase dimerisation" evidence="14">
    <location>
        <begin position="163"/>
        <end position="267"/>
    </location>
</feature>
<comment type="catalytic activity">
    <reaction evidence="9">
        <text>L-proline + NAD(+) = (S)-1-pyrroline-5-carboxylate + NADH + 2 H(+)</text>
        <dbReference type="Rhea" id="RHEA:14105"/>
        <dbReference type="ChEBI" id="CHEBI:15378"/>
        <dbReference type="ChEBI" id="CHEBI:17388"/>
        <dbReference type="ChEBI" id="CHEBI:57540"/>
        <dbReference type="ChEBI" id="CHEBI:57945"/>
        <dbReference type="ChEBI" id="CHEBI:60039"/>
        <dbReference type="EC" id="1.5.1.2"/>
    </reaction>
</comment>
<evidence type="ECO:0000259" key="14">
    <source>
        <dbReference type="Pfam" id="PF14748"/>
    </source>
</evidence>
<dbReference type="InterPro" id="IPR053790">
    <property type="entry name" value="P5CR-like_CS"/>
</dbReference>
<dbReference type="GO" id="GO:0005737">
    <property type="term" value="C:cytoplasm"/>
    <property type="evidence" value="ECO:0007669"/>
    <property type="project" value="UniProtKB-SubCell"/>
</dbReference>
<evidence type="ECO:0000256" key="3">
    <source>
        <dbReference type="ARBA" id="ARBA00022490"/>
    </source>
</evidence>
<keyword evidence="4 9" id="KW-0028">Amino-acid biosynthesis</keyword>
<comment type="subcellular location">
    <subcellularLocation>
        <location evidence="1 9">Cytoplasm</location>
    </subcellularLocation>
</comment>
<accession>A0A1T4JKF3</accession>
<keyword evidence="16" id="KW-1185">Reference proteome</keyword>
<evidence type="ECO:0000256" key="9">
    <source>
        <dbReference type="HAMAP-Rule" id="MF_01925"/>
    </source>
</evidence>
<feature type="domain" description="Pyrroline-5-carboxylate reductase catalytic N-terminal" evidence="13">
    <location>
        <begin position="5"/>
        <end position="100"/>
    </location>
</feature>
<reference evidence="16" key="1">
    <citation type="submission" date="2017-02" db="EMBL/GenBank/DDBJ databases">
        <authorList>
            <person name="Varghese N."/>
            <person name="Submissions S."/>
        </authorList>
    </citation>
    <scope>NUCLEOTIDE SEQUENCE [LARGE SCALE GENOMIC DNA]</scope>
    <source>
        <strain evidence="16">ATCC BAA-73</strain>
    </source>
</reference>
<dbReference type="HAMAP" id="MF_01925">
    <property type="entry name" value="P5C_reductase"/>
    <property type="match status" value="1"/>
</dbReference>
<dbReference type="PROSITE" id="PS00521">
    <property type="entry name" value="P5CR"/>
    <property type="match status" value="1"/>
</dbReference>
<comment type="function">
    <text evidence="8 9">Catalyzes the reduction of 1-pyrroline-5-carboxylate (PCA) to L-proline.</text>
</comment>
<evidence type="ECO:0000313" key="15">
    <source>
        <dbReference type="EMBL" id="SJZ30655.1"/>
    </source>
</evidence>
<evidence type="ECO:0000256" key="4">
    <source>
        <dbReference type="ARBA" id="ARBA00022605"/>
    </source>
</evidence>
<dbReference type="InterPro" id="IPR028939">
    <property type="entry name" value="P5C_Rdtase_cat_N"/>
</dbReference>
<dbReference type="PIRSF" id="PIRSF000193">
    <property type="entry name" value="Pyrrol-5-carb_rd"/>
    <property type="match status" value="1"/>
</dbReference>
<dbReference type="AlphaFoldDB" id="A0A1T4JKF3"/>
<evidence type="ECO:0000259" key="13">
    <source>
        <dbReference type="Pfam" id="PF03807"/>
    </source>
</evidence>
<protein>
    <recommendedName>
        <fullName evidence="9 10">Pyrroline-5-carboxylate reductase</fullName>
        <shortName evidence="9">P5C reductase</shortName>
        <shortName evidence="9">P5CR</shortName>
        <ecNumber evidence="9 10">1.5.1.2</ecNumber>
    </recommendedName>
    <alternativeName>
        <fullName evidence="9">PCA reductase</fullName>
    </alternativeName>
</protein>
<evidence type="ECO:0000256" key="11">
    <source>
        <dbReference type="PIRSR" id="PIRSR000193-1"/>
    </source>
</evidence>